<dbReference type="EMBL" id="FNFF01000005">
    <property type="protein sequence ID" value="SDK20839.1"/>
    <property type="molecule type" value="Genomic_DNA"/>
</dbReference>
<keyword evidence="1" id="KW-1133">Transmembrane helix</keyword>
<keyword evidence="1" id="KW-0472">Membrane</keyword>
<evidence type="ECO:0008006" key="4">
    <source>
        <dbReference type="Google" id="ProtNLM"/>
    </source>
</evidence>
<reference evidence="2 3" key="1">
    <citation type="submission" date="2016-10" db="EMBL/GenBank/DDBJ databases">
        <authorList>
            <person name="de Groot N.N."/>
        </authorList>
    </citation>
    <scope>NUCLEOTIDE SEQUENCE [LARGE SCALE GENOMIC DNA]</scope>
    <source>
        <strain evidence="2 3">CGMCC 4.5727</strain>
    </source>
</reference>
<evidence type="ECO:0000256" key="1">
    <source>
        <dbReference type="SAM" id="Phobius"/>
    </source>
</evidence>
<sequence>MLMTLTPGAPTVPHDLAVSAGQGRRARRAVDAFVWLLTPVHLVAVSLLVQAGTVSDALVFGNMATPLVSLLVAFYSATGWHVQVSAEGLLTARTLSGRRTVELAALTKVGRVEAAGETGGTDDRLILTDAHGVRVIVHKFKGGADTVDRTVRRALLERSIDAGVIVSARAAERLGLADEVARANRKMVPGRSVPGWVGGWLPIVATLVYVPVGFGLLIAGYLLAGSP</sequence>
<proteinExistence type="predicted"/>
<keyword evidence="3" id="KW-1185">Reference proteome</keyword>
<keyword evidence="1" id="KW-0812">Transmembrane</keyword>
<dbReference type="Proteomes" id="UP000199155">
    <property type="component" value="Unassembled WGS sequence"/>
</dbReference>
<organism evidence="2 3">
    <name type="scientific">Streptomyces indicus</name>
    <dbReference type="NCBI Taxonomy" id="417292"/>
    <lineage>
        <taxon>Bacteria</taxon>
        <taxon>Bacillati</taxon>
        <taxon>Actinomycetota</taxon>
        <taxon>Actinomycetes</taxon>
        <taxon>Kitasatosporales</taxon>
        <taxon>Streptomycetaceae</taxon>
        <taxon>Streptomyces</taxon>
    </lineage>
</organism>
<protein>
    <recommendedName>
        <fullName evidence="4">PH domain-containing protein</fullName>
    </recommendedName>
</protein>
<feature type="transmembrane region" description="Helical" evidence="1">
    <location>
        <begin position="32"/>
        <end position="51"/>
    </location>
</feature>
<feature type="transmembrane region" description="Helical" evidence="1">
    <location>
        <begin position="57"/>
        <end position="77"/>
    </location>
</feature>
<dbReference type="AlphaFoldDB" id="A0A1G9A0D6"/>
<feature type="transmembrane region" description="Helical" evidence="1">
    <location>
        <begin position="195"/>
        <end position="224"/>
    </location>
</feature>
<evidence type="ECO:0000313" key="3">
    <source>
        <dbReference type="Proteomes" id="UP000199155"/>
    </source>
</evidence>
<gene>
    <name evidence="2" type="ORF">SAMN05421806_105296</name>
</gene>
<accession>A0A1G9A0D6</accession>
<evidence type="ECO:0000313" key="2">
    <source>
        <dbReference type="EMBL" id="SDK20839.1"/>
    </source>
</evidence>
<name>A0A1G9A0D6_9ACTN</name>